<dbReference type="RefSeq" id="WP_100676835.1">
    <property type="nucleotide sequence ID" value="NZ_NIPO01000001.1"/>
</dbReference>
<dbReference type="Proteomes" id="UP000231960">
    <property type="component" value="Unassembled WGS sequence"/>
</dbReference>
<evidence type="ECO:0000256" key="4">
    <source>
        <dbReference type="ARBA" id="ARBA00023136"/>
    </source>
</evidence>
<keyword evidence="2 5" id="KW-0812">Transmembrane</keyword>
<evidence type="ECO:0000313" key="7">
    <source>
        <dbReference type="Proteomes" id="UP000231960"/>
    </source>
</evidence>
<evidence type="ECO:0000256" key="5">
    <source>
        <dbReference type="SAM" id="Phobius"/>
    </source>
</evidence>
<dbReference type="Gene3D" id="1.20.1080.10">
    <property type="entry name" value="Glycerol uptake facilitator protein"/>
    <property type="match status" value="1"/>
</dbReference>
<dbReference type="Pfam" id="PF10136">
    <property type="entry name" value="SpecificRecomb"/>
    <property type="match status" value="1"/>
</dbReference>
<organism evidence="6 7">
    <name type="scientific">Avrilella dinanensis</name>
    <dbReference type="NCBI Taxonomy" id="2008672"/>
    <lineage>
        <taxon>Bacteria</taxon>
        <taxon>Pseudomonadati</taxon>
        <taxon>Bacteroidota</taxon>
        <taxon>Flavobacteriia</taxon>
        <taxon>Flavobacteriales</taxon>
        <taxon>Flavobacteriaceae</taxon>
        <taxon>Avrilella</taxon>
    </lineage>
</organism>
<keyword evidence="7" id="KW-1185">Reference proteome</keyword>
<evidence type="ECO:0000313" key="6">
    <source>
        <dbReference type="EMBL" id="PJR03266.1"/>
    </source>
</evidence>
<dbReference type="EMBL" id="NIPO01000001">
    <property type="protein sequence ID" value="PJR03266.1"/>
    <property type="molecule type" value="Genomic_DNA"/>
</dbReference>
<evidence type="ECO:0000256" key="3">
    <source>
        <dbReference type="ARBA" id="ARBA00022989"/>
    </source>
</evidence>
<dbReference type="OrthoDB" id="5688397at2"/>
<feature type="transmembrane region" description="Helical" evidence="5">
    <location>
        <begin position="495"/>
        <end position="516"/>
    </location>
</feature>
<dbReference type="GO" id="GO:0016020">
    <property type="term" value="C:membrane"/>
    <property type="evidence" value="ECO:0007669"/>
    <property type="project" value="UniProtKB-SubCell"/>
</dbReference>
<feature type="transmembrane region" description="Helical" evidence="5">
    <location>
        <begin position="451"/>
        <end position="475"/>
    </location>
</feature>
<feature type="transmembrane region" description="Helical" evidence="5">
    <location>
        <begin position="356"/>
        <end position="374"/>
    </location>
</feature>
<feature type="transmembrane region" description="Helical" evidence="5">
    <location>
        <begin position="566"/>
        <end position="586"/>
    </location>
</feature>
<keyword evidence="3 5" id="KW-1133">Transmembrane helix</keyword>
<feature type="transmembrane region" description="Helical" evidence="5">
    <location>
        <begin position="386"/>
        <end position="407"/>
    </location>
</feature>
<comment type="subcellular location">
    <subcellularLocation>
        <location evidence="1">Membrane</location>
        <topology evidence="1">Multi-pass membrane protein</topology>
    </subcellularLocation>
</comment>
<feature type="transmembrane region" description="Helical" evidence="5">
    <location>
        <begin position="613"/>
        <end position="641"/>
    </location>
</feature>
<comment type="caution">
    <text evidence="6">The sequence shown here is derived from an EMBL/GenBank/DDBJ whole genome shotgun (WGS) entry which is preliminary data.</text>
</comment>
<reference evidence="6 7" key="1">
    <citation type="submission" date="2017-06" db="EMBL/GenBank/DDBJ databases">
        <title>Description of Avrilella dinanensis gen. nov. sp. nov.</title>
        <authorList>
            <person name="Leyer C."/>
            <person name="Sassi M."/>
            <person name="Minet J."/>
            <person name="Kayal S."/>
            <person name="Cattoir V."/>
        </authorList>
    </citation>
    <scope>NUCLEOTIDE SEQUENCE [LARGE SCALE GENOMIC DNA]</scope>
    <source>
        <strain evidence="6 7">UR159</strain>
    </source>
</reference>
<protein>
    <submittedName>
        <fullName evidence="6">Recombinase</fullName>
    </submittedName>
</protein>
<evidence type="ECO:0000256" key="2">
    <source>
        <dbReference type="ARBA" id="ARBA00022692"/>
    </source>
</evidence>
<sequence>MKLNKKTHQNTKLSEIFDKHIIGNEVVLGNELYFMYDIVSYFRPDRPKKISHVSITELITYLIEHNEHRILLGNYIKNILKNREFRRMISDTGILQDSDFLYEVRKRLSAKILPFQPQKETLEYVLNQIFFKETDYIWLKKIEFHEFIELFDLLQFKDIFEGDISGISPLSETLFAMGLITQRMSGRAMESNIIRMVPEYNHLESPFTAFEREFLEIEGKIRAGEIEAMNADDLSYKQLMVLHKQCEDFVERAFKNSAKYGITIKVNQSLLRIRQQLERMKLLLSLLVADNSFERKKKSVNLAVQLIEYNCYKNNVKSLVDESTQLISYEITQYNAKTGEHYITQTAKEYFKMFRAALGAGLVVGFLCVFKILLSKIHTSDFGFAFLYSMNYAFGFILIYLCSFALATKQPAMTATTIIKAVEEGNKTQTKSADKHSAFANLFARLFRSQFIAFVGNVVMAFPVALVVVWIFDLITGINITDTKWPTLITDTSPVHSLAIFHAGIAGVFLFLSGIISGNVSNKNKHNQVYYRIQENPILKQTIGSRRAGKLAHWLEKKWPGIASNFWFGVFMGSAHPIGIFLGLNIDIRHITFVSGNIALGAYGANFELSAMTWFWCVLGIVVIGFMNFIVSFGLSLSLALRSRNIPLREVKALFISVWAYFKKNPMKFFFPSKSANVEENNV</sequence>
<dbReference type="InterPro" id="IPR023271">
    <property type="entry name" value="Aquaporin-like"/>
</dbReference>
<dbReference type="InterPro" id="IPR011385">
    <property type="entry name" value="Site-sp_rcmbase"/>
</dbReference>
<accession>A0A2M9R328</accession>
<gene>
    <name evidence="6" type="ORF">CDL10_01205</name>
</gene>
<keyword evidence="4 5" id="KW-0472">Membrane</keyword>
<dbReference type="AlphaFoldDB" id="A0A2M9R328"/>
<proteinExistence type="predicted"/>
<evidence type="ECO:0000256" key="1">
    <source>
        <dbReference type="ARBA" id="ARBA00004141"/>
    </source>
</evidence>
<name>A0A2M9R328_9FLAO</name>